<organism evidence="1">
    <name type="scientific">viral metagenome</name>
    <dbReference type="NCBI Taxonomy" id="1070528"/>
    <lineage>
        <taxon>unclassified sequences</taxon>
        <taxon>metagenomes</taxon>
        <taxon>organismal metagenomes</taxon>
    </lineage>
</organism>
<dbReference type="EMBL" id="MT141635">
    <property type="protein sequence ID" value="QJA68641.1"/>
    <property type="molecule type" value="Genomic_DNA"/>
</dbReference>
<protein>
    <submittedName>
        <fullName evidence="1">Uncharacterized protein</fullName>
    </submittedName>
</protein>
<accession>A0A6M3JHX8</accession>
<reference evidence="1" key="1">
    <citation type="submission" date="2020-03" db="EMBL/GenBank/DDBJ databases">
        <title>The deep terrestrial virosphere.</title>
        <authorList>
            <person name="Holmfeldt K."/>
            <person name="Nilsson E."/>
            <person name="Simone D."/>
            <person name="Lopez-Fernandez M."/>
            <person name="Wu X."/>
            <person name="de Brujin I."/>
            <person name="Lundin D."/>
            <person name="Andersson A."/>
            <person name="Bertilsson S."/>
            <person name="Dopson M."/>
        </authorList>
    </citation>
    <scope>NUCLEOTIDE SEQUENCE</scope>
    <source>
        <strain evidence="1">MM415A06039</strain>
        <strain evidence="2">MM415B03310</strain>
    </source>
</reference>
<evidence type="ECO:0000313" key="1">
    <source>
        <dbReference type="EMBL" id="QJA68641.1"/>
    </source>
</evidence>
<dbReference type="EMBL" id="MT143002">
    <property type="protein sequence ID" value="QJA91643.1"/>
    <property type="molecule type" value="Genomic_DNA"/>
</dbReference>
<evidence type="ECO:0000313" key="2">
    <source>
        <dbReference type="EMBL" id="QJA91643.1"/>
    </source>
</evidence>
<dbReference type="AlphaFoldDB" id="A0A6M3JHX8"/>
<sequence>MEITLGTTQPEVNYFKRFGHSIRIWLHHDNEIGFEIYGVGGGRKGWTLVDINEAAAVVNMFENVAKSKKRKRVAR</sequence>
<gene>
    <name evidence="1" type="ORF">MM415A06039_0007</name>
    <name evidence="2" type="ORF">MM415B03310_0013</name>
</gene>
<name>A0A6M3JHX8_9ZZZZ</name>
<proteinExistence type="predicted"/>